<proteinExistence type="predicted"/>
<dbReference type="EMBL" id="GBRH01185686">
    <property type="protein sequence ID" value="JAE12210.1"/>
    <property type="molecule type" value="Transcribed_RNA"/>
</dbReference>
<reference evidence="1" key="2">
    <citation type="journal article" date="2015" name="Data Brief">
        <title>Shoot transcriptome of the giant reed, Arundo donax.</title>
        <authorList>
            <person name="Barrero R.A."/>
            <person name="Guerrero F.D."/>
            <person name="Moolhuijzen P."/>
            <person name="Goolsby J.A."/>
            <person name="Tidwell J."/>
            <person name="Bellgard S.E."/>
            <person name="Bellgard M.I."/>
        </authorList>
    </citation>
    <scope>NUCLEOTIDE SEQUENCE</scope>
    <source>
        <tissue evidence="1">Shoot tissue taken approximately 20 cm above the soil surface</tissue>
    </source>
</reference>
<accession>A0A0A9FGQ8</accession>
<protein>
    <submittedName>
        <fullName evidence="1">Uncharacterized protein</fullName>
    </submittedName>
</protein>
<name>A0A0A9FGQ8_ARUDO</name>
<sequence>MLDADFITIVINLSVLKLGLVVTPDLHNGSFKFILSHLCKLLENARSLALVIKKESPSVSSKIIT</sequence>
<evidence type="ECO:0000313" key="1">
    <source>
        <dbReference type="EMBL" id="JAE12210.1"/>
    </source>
</evidence>
<dbReference type="AlphaFoldDB" id="A0A0A9FGQ8"/>
<reference evidence="1" key="1">
    <citation type="submission" date="2014-09" db="EMBL/GenBank/DDBJ databases">
        <authorList>
            <person name="Magalhaes I.L.F."/>
            <person name="Oliveira U."/>
            <person name="Santos F.R."/>
            <person name="Vidigal T.H.D.A."/>
            <person name="Brescovit A.D."/>
            <person name="Santos A.J."/>
        </authorList>
    </citation>
    <scope>NUCLEOTIDE SEQUENCE</scope>
    <source>
        <tissue evidence="1">Shoot tissue taken approximately 20 cm above the soil surface</tissue>
    </source>
</reference>
<organism evidence="1">
    <name type="scientific">Arundo donax</name>
    <name type="common">Giant reed</name>
    <name type="synonym">Donax arundinaceus</name>
    <dbReference type="NCBI Taxonomy" id="35708"/>
    <lineage>
        <taxon>Eukaryota</taxon>
        <taxon>Viridiplantae</taxon>
        <taxon>Streptophyta</taxon>
        <taxon>Embryophyta</taxon>
        <taxon>Tracheophyta</taxon>
        <taxon>Spermatophyta</taxon>
        <taxon>Magnoliopsida</taxon>
        <taxon>Liliopsida</taxon>
        <taxon>Poales</taxon>
        <taxon>Poaceae</taxon>
        <taxon>PACMAD clade</taxon>
        <taxon>Arundinoideae</taxon>
        <taxon>Arundineae</taxon>
        <taxon>Arundo</taxon>
    </lineage>
</organism>